<dbReference type="PANTHER" id="PTHR33908">
    <property type="entry name" value="MANNOSYLTRANSFERASE YKCB-RELATED"/>
    <property type="match status" value="1"/>
</dbReference>
<keyword evidence="6 8" id="KW-1133">Transmembrane helix</keyword>
<feature type="transmembrane region" description="Helical" evidence="8">
    <location>
        <begin position="152"/>
        <end position="178"/>
    </location>
</feature>
<keyword evidence="7 8" id="KW-0472">Membrane</keyword>
<dbReference type="EMBL" id="CP009268">
    <property type="protein sequence ID" value="AJA50706.1"/>
    <property type="molecule type" value="Genomic_DNA"/>
</dbReference>
<dbReference type="KEGG" id="cpae:CPAST_c06180"/>
<accession>A0A0H3J478</accession>
<evidence type="ECO:0000313" key="10">
    <source>
        <dbReference type="EMBL" id="KRU13283.1"/>
    </source>
</evidence>
<feature type="transmembrane region" description="Helical" evidence="8">
    <location>
        <begin position="190"/>
        <end position="210"/>
    </location>
</feature>
<feature type="transmembrane region" description="Helical" evidence="8">
    <location>
        <begin position="109"/>
        <end position="140"/>
    </location>
</feature>
<dbReference type="RefSeq" id="WP_004455358.1">
    <property type="nucleotide sequence ID" value="NZ_ANZB01000001.1"/>
</dbReference>
<feature type="transmembrane region" description="Helical" evidence="8">
    <location>
        <begin position="360"/>
        <end position="378"/>
    </location>
</feature>
<keyword evidence="12" id="KW-1185">Reference proteome</keyword>
<evidence type="ECO:0000256" key="2">
    <source>
        <dbReference type="ARBA" id="ARBA00022475"/>
    </source>
</evidence>
<evidence type="ECO:0000256" key="6">
    <source>
        <dbReference type="ARBA" id="ARBA00022989"/>
    </source>
</evidence>
<feature type="transmembrane region" description="Helical" evidence="8">
    <location>
        <begin position="7"/>
        <end position="27"/>
    </location>
</feature>
<keyword evidence="4 9" id="KW-0808">Transferase</keyword>
<dbReference type="Proteomes" id="UP000028042">
    <property type="component" value="Unassembled WGS sequence"/>
</dbReference>
<evidence type="ECO:0000256" key="1">
    <source>
        <dbReference type="ARBA" id="ARBA00004651"/>
    </source>
</evidence>
<organism evidence="9 12">
    <name type="scientific">Clostridium pasteurianum DSM 525 = ATCC 6013</name>
    <dbReference type="NCBI Taxonomy" id="1262449"/>
    <lineage>
        <taxon>Bacteria</taxon>
        <taxon>Bacillati</taxon>
        <taxon>Bacillota</taxon>
        <taxon>Clostridia</taxon>
        <taxon>Eubacteriales</taxon>
        <taxon>Clostridiaceae</taxon>
        <taxon>Clostridium</taxon>
    </lineage>
</organism>
<dbReference type="PANTHER" id="PTHR33908:SF11">
    <property type="entry name" value="MEMBRANE PROTEIN"/>
    <property type="match status" value="1"/>
</dbReference>
<sequence>MRKFKHNYYTIVALIGIILSVLWIVFIKTEPFSDFKYYNELAKQIAAGGQWGDTYTSVGYSIILGFIYKIFGSSIITAKIFNVILTALSYLIFYKLIMKLPLKDEVRKIVYLLFVLFPSNIFYNSILCTEILFTTLFLLITLIYYSNINYKYVLIGALVAVNSMIKPFFMVFFLAIFLVELLSKVKFSKVVKHTAVIFIVSFIAISPWIYRNTKLMGQFTFISNNGGIVLYINNNSQNDYGRWMAAADVENSVVNTDEYKKANATEKNKMLSNAAKKWIKNNPGKFIELGFKRLFNTYFVGDDVIYALNGAGLSKGLEYVFISYANIARNILFIPAIILIIISSVKIILNLIRKNPIESFTLYGIICFYMFASVYFITEGQGRYSFPVIFIALYFLTGLLAKIWFKVRNLNFISK</sequence>
<keyword evidence="3" id="KW-0328">Glycosyltransferase</keyword>
<proteinExistence type="predicted"/>
<dbReference type="InterPro" id="IPR050297">
    <property type="entry name" value="LipidA_mod_glycosyltrf_83"/>
</dbReference>
<dbReference type="GO" id="GO:0016763">
    <property type="term" value="F:pentosyltransferase activity"/>
    <property type="evidence" value="ECO:0007669"/>
    <property type="project" value="TreeGrafter"/>
</dbReference>
<dbReference type="GeneID" id="93072840"/>
<dbReference type="eggNOG" id="COG1807">
    <property type="taxonomic scope" value="Bacteria"/>
</dbReference>
<reference evidence="10" key="2">
    <citation type="submission" date="2015-10" db="EMBL/GenBank/DDBJ databases">
        <title>Improved Draft Genome Sequence of Clostridium pasteurianum Strain ATCC 6013 (DSM 525) Using a Hybrid Next-Generation Sequencing Approach.</title>
        <authorList>
            <person name="Pyne M.E."/>
            <person name="Utturkar S.M."/>
            <person name="Brown S.D."/>
            <person name="Moo-Young M."/>
            <person name="Chung D.A."/>
            <person name="Chou P.C."/>
        </authorList>
    </citation>
    <scope>NUCLEOTIDE SEQUENCE</scope>
    <source>
        <strain evidence="10">ATCC 6013</strain>
    </source>
</reference>
<evidence type="ECO:0000256" key="5">
    <source>
        <dbReference type="ARBA" id="ARBA00022692"/>
    </source>
</evidence>
<comment type="subcellular location">
    <subcellularLocation>
        <location evidence="1">Cell membrane</location>
        <topology evidence="1">Multi-pass membrane protein</topology>
    </subcellularLocation>
</comment>
<dbReference type="KEGG" id="cpat:CLPA_c06180"/>
<evidence type="ECO:0000256" key="3">
    <source>
        <dbReference type="ARBA" id="ARBA00022676"/>
    </source>
</evidence>
<protein>
    <submittedName>
        <fullName evidence="9">4-amino-4-deoxy-L-arabinose transferase</fullName>
    </submittedName>
</protein>
<dbReference type="GO" id="GO:0009103">
    <property type="term" value="P:lipopolysaccharide biosynthetic process"/>
    <property type="evidence" value="ECO:0007669"/>
    <property type="project" value="UniProtKB-ARBA"/>
</dbReference>
<evidence type="ECO:0000313" key="11">
    <source>
        <dbReference type="Proteomes" id="UP000028042"/>
    </source>
</evidence>
<feature type="transmembrane region" description="Helical" evidence="8">
    <location>
        <begin position="70"/>
        <end position="97"/>
    </location>
</feature>
<dbReference type="AlphaFoldDB" id="A0A0H3J478"/>
<feature type="transmembrane region" description="Helical" evidence="8">
    <location>
        <begin position="384"/>
        <end position="405"/>
    </location>
</feature>
<gene>
    <name evidence="9" type="ORF">CLPA_c06180</name>
    <name evidence="10" type="ORF">CP6013_02531</name>
</gene>
<evidence type="ECO:0000313" key="12">
    <source>
        <dbReference type="Proteomes" id="UP000030905"/>
    </source>
</evidence>
<keyword evidence="2" id="KW-1003">Cell membrane</keyword>
<name>A0A0H3J478_CLOPA</name>
<dbReference type="GO" id="GO:0005886">
    <property type="term" value="C:plasma membrane"/>
    <property type="evidence" value="ECO:0007669"/>
    <property type="project" value="UniProtKB-SubCell"/>
</dbReference>
<keyword evidence="5 8" id="KW-0812">Transmembrane</keyword>
<reference evidence="10 11" key="3">
    <citation type="journal article" name="Genome Announc.">
        <title>Improved Draft Genome Sequence of Clostridium pasteurianum Strain ATCC 6013 (DSM 525) Using a Hybrid Next-Generation Sequencing Approach.</title>
        <authorList>
            <person name="Pyne M.E."/>
            <person name="Utturkar S."/>
            <person name="Brown S.D."/>
            <person name="Moo-Young M."/>
            <person name="Chung D.A."/>
            <person name="Chou C.P."/>
        </authorList>
    </citation>
    <scope>NUCLEOTIDE SEQUENCE [LARGE SCALE GENOMIC DNA]</scope>
    <source>
        <strain evidence="10 11">ATCC 6013</strain>
    </source>
</reference>
<dbReference type="PATRIC" id="fig|1262449.3.peg.518"/>
<dbReference type="Proteomes" id="UP000030905">
    <property type="component" value="Chromosome"/>
</dbReference>
<evidence type="ECO:0000256" key="7">
    <source>
        <dbReference type="ARBA" id="ARBA00023136"/>
    </source>
</evidence>
<feature type="transmembrane region" description="Helical" evidence="8">
    <location>
        <begin position="327"/>
        <end position="348"/>
    </location>
</feature>
<evidence type="ECO:0000256" key="4">
    <source>
        <dbReference type="ARBA" id="ARBA00022679"/>
    </source>
</evidence>
<reference evidence="9 12" key="1">
    <citation type="journal article" date="2015" name="Genome Announc.">
        <title>Complete Genome Sequence of the Nitrogen-Fixing and Solvent-Producing Clostridium pasteurianum DSM 525.</title>
        <authorList>
            <person name="Poehlein A."/>
            <person name="Grosse-Honebrink A."/>
            <person name="Zhang Y."/>
            <person name="Minton N.P."/>
            <person name="Daniel R."/>
        </authorList>
    </citation>
    <scope>NUCLEOTIDE SEQUENCE [LARGE SCALE GENOMIC DNA]</scope>
    <source>
        <strain evidence="9">DSM 525</strain>
        <strain evidence="12">DSM 525 / ATCC 6013</strain>
    </source>
</reference>
<evidence type="ECO:0000256" key="8">
    <source>
        <dbReference type="SAM" id="Phobius"/>
    </source>
</evidence>
<evidence type="ECO:0000313" key="9">
    <source>
        <dbReference type="EMBL" id="AJA50706.1"/>
    </source>
</evidence>
<dbReference type="EMBL" id="JPGY02000001">
    <property type="protein sequence ID" value="KRU13283.1"/>
    <property type="molecule type" value="Genomic_DNA"/>
</dbReference>